<comment type="caution">
    <text evidence="1">The sequence shown here is derived from an EMBL/GenBank/DDBJ whole genome shotgun (WGS) entry which is preliminary data.</text>
</comment>
<reference evidence="1 2" key="1">
    <citation type="submission" date="2022-06" db="EMBL/GenBank/DDBJ databases">
        <authorList>
            <person name="Jeon C.O."/>
        </authorList>
    </citation>
    <scope>NUCLEOTIDE SEQUENCE [LARGE SCALE GENOMIC DNA]</scope>
    <source>
        <strain evidence="1 2">KCTC 13943</strain>
    </source>
</reference>
<protein>
    <submittedName>
        <fullName evidence="1">Uncharacterized protein</fullName>
    </submittedName>
</protein>
<proteinExistence type="predicted"/>
<sequence>MSLIDKAISKNLTLNTVCPSNNSLTNELQIWQEGLLKTLGLVNILGQLKHPMQQLYKMRDSIAQEKDGIIIYKP</sequence>
<keyword evidence="2" id="KW-1185">Reference proteome</keyword>
<evidence type="ECO:0000313" key="1">
    <source>
        <dbReference type="EMBL" id="MCM2533912.1"/>
    </source>
</evidence>
<gene>
    <name evidence="1" type="ORF">NDK43_18020</name>
</gene>
<dbReference type="Proteomes" id="UP001523262">
    <property type="component" value="Unassembled WGS sequence"/>
</dbReference>
<dbReference type="EMBL" id="JAMQCR010000001">
    <property type="protein sequence ID" value="MCM2533912.1"/>
    <property type="molecule type" value="Genomic_DNA"/>
</dbReference>
<evidence type="ECO:0000313" key="2">
    <source>
        <dbReference type="Proteomes" id="UP001523262"/>
    </source>
</evidence>
<accession>A0ABT0WC65</accession>
<organism evidence="1 2">
    <name type="scientific">Neobacillus pocheonensis</name>
    <dbReference type="NCBI Taxonomy" id="363869"/>
    <lineage>
        <taxon>Bacteria</taxon>
        <taxon>Bacillati</taxon>
        <taxon>Bacillota</taxon>
        <taxon>Bacilli</taxon>
        <taxon>Bacillales</taxon>
        <taxon>Bacillaceae</taxon>
        <taxon>Neobacillus</taxon>
    </lineage>
</organism>
<name>A0ABT0WC65_9BACI</name>